<feature type="compositionally biased region" description="Polar residues" evidence="2">
    <location>
        <begin position="230"/>
        <end position="239"/>
    </location>
</feature>
<gene>
    <name evidence="3" type="ORF">GH714_018639</name>
</gene>
<feature type="compositionally biased region" description="Basic and acidic residues" evidence="2">
    <location>
        <begin position="132"/>
        <end position="190"/>
    </location>
</feature>
<keyword evidence="4" id="KW-1185">Reference proteome</keyword>
<reference evidence="3 4" key="1">
    <citation type="journal article" date="2020" name="Mol. Plant">
        <title>The Chromosome-Based Rubber Tree Genome Provides New Insights into Spurge Genome Evolution and Rubber Biosynthesis.</title>
        <authorList>
            <person name="Liu J."/>
            <person name="Shi C."/>
            <person name="Shi C.C."/>
            <person name="Li W."/>
            <person name="Zhang Q.J."/>
            <person name="Zhang Y."/>
            <person name="Li K."/>
            <person name="Lu H.F."/>
            <person name="Shi C."/>
            <person name="Zhu S.T."/>
            <person name="Xiao Z.Y."/>
            <person name="Nan H."/>
            <person name="Yue Y."/>
            <person name="Zhu X.G."/>
            <person name="Wu Y."/>
            <person name="Hong X.N."/>
            <person name="Fan G.Y."/>
            <person name="Tong Y."/>
            <person name="Zhang D."/>
            <person name="Mao C.L."/>
            <person name="Liu Y.L."/>
            <person name="Hao S.J."/>
            <person name="Liu W.Q."/>
            <person name="Lv M.Q."/>
            <person name="Zhang H.B."/>
            <person name="Liu Y."/>
            <person name="Hu-Tang G.R."/>
            <person name="Wang J.P."/>
            <person name="Wang J.H."/>
            <person name="Sun Y.H."/>
            <person name="Ni S.B."/>
            <person name="Chen W.B."/>
            <person name="Zhang X.C."/>
            <person name="Jiao Y.N."/>
            <person name="Eichler E.E."/>
            <person name="Li G.H."/>
            <person name="Liu X."/>
            <person name="Gao L.Z."/>
        </authorList>
    </citation>
    <scope>NUCLEOTIDE SEQUENCE [LARGE SCALE GENOMIC DNA]</scope>
    <source>
        <strain evidence="4">cv. GT1</strain>
        <tissue evidence="3">Leaf</tissue>
    </source>
</reference>
<feature type="region of interest" description="Disordered" evidence="2">
    <location>
        <begin position="129"/>
        <end position="239"/>
    </location>
</feature>
<feature type="compositionally biased region" description="Basic and acidic residues" evidence="2">
    <location>
        <begin position="69"/>
        <end position="84"/>
    </location>
</feature>
<dbReference type="Gene3D" id="3.30.70.100">
    <property type="match status" value="1"/>
</dbReference>
<protein>
    <recommendedName>
        <fullName evidence="5">HMA domain-containing protein</fullName>
    </recommendedName>
</protein>
<dbReference type="EMBL" id="JAAGAX010000005">
    <property type="protein sequence ID" value="KAF2313896.1"/>
    <property type="molecule type" value="Genomic_DNA"/>
</dbReference>
<feature type="region of interest" description="Disordered" evidence="2">
    <location>
        <begin position="54"/>
        <end position="84"/>
    </location>
</feature>
<dbReference type="InterPro" id="IPR006121">
    <property type="entry name" value="HMA_dom"/>
</dbReference>
<organism evidence="3 4">
    <name type="scientific">Hevea brasiliensis</name>
    <name type="common">Para rubber tree</name>
    <name type="synonym">Siphonia brasiliensis</name>
    <dbReference type="NCBI Taxonomy" id="3981"/>
    <lineage>
        <taxon>Eukaryota</taxon>
        <taxon>Viridiplantae</taxon>
        <taxon>Streptophyta</taxon>
        <taxon>Embryophyta</taxon>
        <taxon>Tracheophyta</taxon>
        <taxon>Spermatophyta</taxon>
        <taxon>Magnoliopsida</taxon>
        <taxon>eudicotyledons</taxon>
        <taxon>Gunneridae</taxon>
        <taxon>Pentapetalae</taxon>
        <taxon>rosids</taxon>
        <taxon>fabids</taxon>
        <taxon>Malpighiales</taxon>
        <taxon>Euphorbiaceae</taxon>
        <taxon>Crotonoideae</taxon>
        <taxon>Micrandreae</taxon>
        <taxon>Hevea</taxon>
    </lineage>
</organism>
<accession>A0A6A6MNU7</accession>
<evidence type="ECO:0000256" key="1">
    <source>
        <dbReference type="ARBA" id="ARBA00022723"/>
    </source>
</evidence>
<comment type="caution">
    <text evidence="3">The sequence shown here is derived from an EMBL/GenBank/DDBJ whole genome shotgun (WGS) entry which is preliminary data.</text>
</comment>
<sequence length="331" mass="36613">MPVYQDGVYVKGFTIKYLPGCELSELKKSLNVEEFQELRNTLQQQQEDVTTSLKNLGLQDSPGNAEEVQDPKVEEKDEEIHASTEEDIGVYIATVDSQQQKVTVTGNIEVETLIKKLIKTGKHAEIWPQKLASKEKESTNAKSEKQRDPKKSHDFNDNRRKNSVKFSEEGTSEKTKEVGKSPENSTDGRKLPTVKKTTSENEGGGGFTKSGGKKKKKNGQKGNNGDNYPGSGSPTSSAATDIGYQIQGVGMEQVVGPNNLIPTRHLSVPFAQGLITPPMYGSSYSMAYPRESPGPFYYVPMYAHPSRYSQVTPLDTFYYFSDENVNGCSIM</sequence>
<dbReference type="AlphaFoldDB" id="A0A6A6MNU7"/>
<dbReference type="PANTHER" id="PTHR45868">
    <property type="entry name" value="HEAVY METAL-ASSOCIATED ISOPRENYLATED PLANT PROTEIN 33-RELATED"/>
    <property type="match status" value="1"/>
</dbReference>
<evidence type="ECO:0008006" key="5">
    <source>
        <dbReference type="Google" id="ProtNLM"/>
    </source>
</evidence>
<keyword evidence="1" id="KW-0479">Metal-binding</keyword>
<evidence type="ECO:0000313" key="4">
    <source>
        <dbReference type="Proteomes" id="UP000467840"/>
    </source>
</evidence>
<dbReference type="Proteomes" id="UP000467840">
    <property type="component" value="Chromosome 15"/>
</dbReference>
<evidence type="ECO:0000313" key="3">
    <source>
        <dbReference type="EMBL" id="KAF2313896.1"/>
    </source>
</evidence>
<dbReference type="GO" id="GO:0046872">
    <property type="term" value="F:metal ion binding"/>
    <property type="evidence" value="ECO:0007669"/>
    <property type="project" value="UniProtKB-KW"/>
</dbReference>
<proteinExistence type="predicted"/>
<name>A0A6A6MNU7_HEVBR</name>
<dbReference type="CDD" id="cd00371">
    <property type="entry name" value="HMA"/>
    <property type="match status" value="1"/>
</dbReference>
<evidence type="ECO:0000256" key="2">
    <source>
        <dbReference type="SAM" id="MobiDB-lite"/>
    </source>
</evidence>
<dbReference type="PANTHER" id="PTHR45868:SF84">
    <property type="entry name" value="HMA DOMAIN-CONTAINING PROTEIN"/>
    <property type="match status" value="1"/>
</dbReference>